<gene>
    <name evidence="1" type="ORF">QYT958_LOCUS44139</name>
</gene>
<reference evidence="1" key="1">
    <citation type="submission" date="2021-02" db="EMBL/GenBank/DDBJ databases">
        <authorList>
            <person name="Nowell W R."/>
        </authorList>
    </citation>
    <scope>NUCLEOTIDE SEQUENCE</scope>
</reference>
<dbReference type="Proteomes" id="UP000663848">
    <property type="component" value="Unassembled WGS sequence"/>
</dbReference>
<organism evidence="1 2">
    <name type="scientific">Rotaria socialis</name>
    <dbReference type="NCBI Taxonomy" id="392032"/>
    <lineage>
        <taxon>Eukaryota</taxon>
        <taxon>Metazoa</taxon>
        <taxon>Spiralia</taxon>
        <taxon>Gnathifera</taxon>
        <taxon>Rotifera</taxon>
        <taxon>Eurotatoria</taxon>
        <taxon>Bdelloidea</taxon>
        <taxon>Philodinida</taxon>
        <taxon>Philodinidae</taxon>
        <taxon>Rotaria</taxon>
    </lineage>
</organism>
<dbReference type="AlphaFoldDB" id="A0A822E1G3"/>
<evidence type="ECO:0000313" key="2">
    <source>
        <dbReference type="Proteomes" id="UP000663848"/>
    </source>
</evidence>
<evidence type="ECO:0000313" key="1">
    <source>
        <dbReference type="EMBL" id="CAF5086352.1"/>
    </source>
</evidence>
<sequence length="40" mass="4821">MCRFGSPFELANETHFRTYKEARIMARGDRDIIMKRLTEE</sequence>
<name>A0A822E1G3_9BILA</name>
<feature type="non-terminal residue" evidence="1">
    <location>
        <position position="40"/>
    </location>
</feature>
<proteinExistence type="predicted"/>
<comment type="caution">
    <text evidence="1">The sequence shown here is derived from an EMBL/GenBank/DDBJ whole genome shotgun (WGS) entry which is preliminary data.</text>
</comment>
<accession>A0A822E1G3</accession>
<protein>
    <submittedName>
        <fullName evidence="1">Uncharacterized protein</fullName>
    </submittedName>
</protein>
<dbReference type="EMBL" id="CAJOBR010066677">
    <property type="protein sequence ID" value="CAF5086352.1"/>
    <property type="molecule type" value="Genomic_DNA"/>
</dbReference>